<dbReference type="EMBL" id="JAUEPN010000006">
    <property type="protein sequence ID" value="KAK3293673.1"/>
    <property type="molecule type" value="Genomic_DNA"/>
</dbReference>
<dbReference type="Proteomes" id="UP001278766">
    <property type="component" value="Unassembled WGS sequence"/>
</dbReference>
<gene>
    <name evidence="1" type="ORF">B0H64DRAFT_218255</name>
</gene>
<evidence type="ECO:0000313" key="2">
    <source>
        <dbReference type="Proteomes" id="UP001278766"/>
    </source>
</evidence>
<dbReference type="GeneID" id="87836487"/>
<keyword evidence="2" id="KW-1185">Reference proteome</keyword>
<name>A0AAE0LQE5_9PEZI</name>
<dbReference type="RefSeq" id="XP_062657187.1">
    <property type="nucleotide sequence ID" value="XM_062799539.1"/>
</dbReference>
<proteinExistence type="predicted"/>
<sequence length="169" mass="18277">MTREYALHGSRDRLTARSCSRRWAINMRLASRLFLSTSPDLQSTLTHHITANQSLFQLNNSAPFKMVKFTSVAVALAATITGASADFVKACNFPYDVCGWTLTNQEFGYDQATLEAAATAAGQDPSNSTILYDSIYNCQAEGAIAWNHHCDHGCEAALVVPNANCAAAP</sequence>
<comment type="caution">
    <text evidence="1">The sequence shown here is derived from an EMBL/GenBank/DDBJ whole genome shotgun (WGS) entry which is preliminary data.</text>
</comment>
<evidence type="ECO:0000313" key="1">
    <source>
        <dbReference type="EMBL" id="KAK3293673.1"/>
    </source>
</evidence>
<dbReference type="AlphaFoldDB" id="A0AAE0LQE5"/>
<reference evidence="1" key="1">
    <citation type="journal article" date="2023" name="Mol. Phylogenet. Evol.">
        <title>Genome-scale phylogeny and comparative genomics of the fungal order Sordariales.</title>
        <authorList>
            <person name="Hensen N."/>
            <person name="Bonometti L."/>
            <person name="Westerberg I."/>
            <person name="Brannstrom I.O."/>
            <person name="Guillou S."/>
            <person name="Cros-Aarteil S."/>
            <person name="Calhoun S."/>
            <person name="Haridas S."/>
            <person name="Kuo A."/>
            <person name="Mondo S."/>
            <person name="Pangilinan J."/>
            <person name="Riley R."/>
            <person name="LaButti K."/>
            <person name="Andreopoulos B."/>
            <person name="Lipzen A."/>
            <person name="Chen C."/>
            <person name="Yan M."/>
            <person name="Daum C."/>
            <person name="Ng V."/>
            <person name="Clum A."/>
            <person name="Steindorff A."/>
            <person name="Ohm R.A."/>
            <person name="Martin F."/>
            <person name="Silar P."/>
            <person name="Natvig D.O."/>
            <person name="Lalanne C."/>
            <person name="Gautier V."/>
            <person name="Ament-Velasquez S.L."/>
            <person name="Kruys A."/>
            <person name="Hutchinson M.I."/>
            <person name="Powell A.J."/>
            <person name="Barry K."/>
            <person name="Miller A.N."/>
            <person name="Grigoriev I.V."/>
            <person name="Debuchy R."/>
            <person name="Gladieux P."/>
            <person name="Hiltunen Thoren M."/>
            <person name="Johannesson H."/>
        </authorList>
    </citation>
    <scope>NUCLEOTIDE SEQUENCE</scope>
    <source>
        <strain evidence="1">CBS 168.71</strain>
    </source>
</reference>
<accession>A0AAE0LQE5</accession>
<reference evidence="1" key="2">
    <citation type="submission" date="2023-06" db="EMBL/GenBank/DDBJ databases">
        <authorList>
            <consortium name="Lawrence Berkeley National Laboratory"/>
            <person name="Haridas S."/>
            <person name="Hensen N."/>
            <person name="Bonometti L."/>
            <person name="Westerberg I."/>
            <person name="Brannstrom I.O."/>
            <person name="Guillou S."/>
            <person name="Cros-Aarteil S."/>
            <person name="Calhoun S."/>
            <person name="Kuo A."/>
            <person name="Mondo S."/>
            <person name="Pangilinan J."/>
            <person name="Riley R."/>
            <person name="Labutti K."/>
            <person name="Andreopoulos B."/>
            <person name="Lipzen A."/>
            <person name="Chen C."/>
            <person name="Yanf M."/>
            <person name="Daum C."/>
            <person name="Ng V."/>
            <person name="Clum A."/>
            <person name="Steindorff A."/>
            <person name="Ohm R."/>
            <person name="Martin F."/>
            <person name="Silar P."/>
            <person name="Natvig D."/>
            <person name="Lalanne C."/>
            <person name="Gautier V."/>
            <person name="Ament-Velasquez S.L."/>
            <person name="Kruys A."/>
            <person name="Hutchinson M.I."/>
            <person name="Powell A.J."/>
            <person name="Barry K."/>
            <person name="Miller A.N."/>
            <person name="Grigoriev I.V."/>
            <person name="Debuchy R."/>
            <person name="Gladieux P."/>
            <person name="Thoren M.H."/>
            <person name="Johannesson H."/>
        </authorList>
    </citation>
    <scope>NUCLEOTIDE SEQUENCE</scope>
    <source>
        <strain evidence="1">CBS 168.71</strain>
    </source>
</reference>
<protein>
    <submittedName>
        <fullName evidence="1">Uncharacterized protein</fullName>
    </submittedName>
</protein>
<organism evidence="1 2">
    <name type="scientific">Chaetomium fimeti</name>
    <dbReference type="NCBI Taxonomy" id="1854472"/>
    <lineage>
        <taxon>Eukaryota</taxon>
        <taxon>Fungi</taxon>
        <taxon>Dikarya</taxon>
        <taxon>Ascomycota</taxon>
        <taxon>Pezizomycotina</taxon>
        <taxon>Sordariomycetes</taxon>
        <taxon>Sordariomycetidae</taxon>
        <taxon>Sordariales</taxon>
        <taxon>Chaetomiaceae</taxon>
        <taxon>Chaetomium</taxon>
    </lineage>
</organism>